<dbReference type="PANTHER" id="PTHR11669:SF8">
    <property type="entry name" value="DNA POLYMERASE III SUBUNIT DELTA"/>
    <property type="match status" value="1"/>
</dbReference>
<dbReference type="Gene3D" id="3.40.50.300">
    <property type="entry name" value="P-loop containing nucleotide triphosphate hydrolases"/>
    <property type="match status" value="1"/>
</dbReference>
<dbReference type="GO" id="GO:0008408">
    <property type="term" value="F:3'-5' exonuclease activity"/>
    <property type="evidence" value="ECO:0007669"/>
    <property type="project" value="InterPro"/>
</dbReference>
<dbReference type="PANTHER" id="PTHR11669">
    <property type="entry name" value="REPLICATION FACTOR C / DNA POLYMERASE III GAMMA-TAU SUBUNIT"/>
    <property type="match status" value="1"/>
</dbReference>
<comment type="catalytic activity">
    <reaction evidence="3">
        <text>DNA(n) + a 2'-deoxyribonucleoside 5'-triphosphate = DNA(n+1) + diphosphate</text>
        <dbReference type="Rhea" id="RHEA:22508"/>
        <dbReference type="Rhea" id="RHEA-COMP:17339"/>
        <dbReference type="Rhea" id="RHEA-COMP:17340"/>
        <dbReference type="ChEBI" id="CHEBI:33019"/>
        <dbReference type="ChEBI" id="CHEBI:61560"/>
        <dbReference type="ChEBI" id="CHEBI:173112"/>
        <dbReference type="EC" id="2.7.7.7"/>
    </reaction>
</comment>
<proteinExistence type="predicted"/>
<keyword evidence="4" id="KW-0548">Nucleotidyltransferase</keyword>
<dbReference type="GO" id="GO:0003887">
    <property type="term" value="F:DNA-directed DNA polymerase activity"/>
    <property type="evidence" value="ECO:0007669"/>
    <property type="project" value="UniProtKB-KW"/>
</dbReference>
<evidence type="ECO:0000313" key="4">
    <source>
        <dbReference type="EMBL" id="CAA6807622.1"/>
    </source>
</evidence>
<accession>A0A6S6SRS2</accession>
<sequence length="321" mass="35575">MTGKVYPWHQFTWSKLQGARTDGRLPHALLFSGDEGCGHETLMQSLVKSFLCLMPVDDAEGQACGTCRSCQVFESGAHPDYKMIAAPADKQVISVDQIRGLNHFLELSRSYSPSRVVLIHEAGRMNINAANSLLKSLEEPSADTHILLFSSRASTLLPTIRSRCQQIRLPLPSSEQALAWLHAQSLTQDAELLLNLAGGKPMQALALDSGELIAARKLWQQQLLAVINRDKSIAEVGSEWAKQSKEQLLDWQLNTLHHALRYSLAGAVVPEEPETLALYEAASGRNVWALYDELLEMKGLATHPLNNQLFAENMLSLWLKS</sequence>
<dbReference type="Pfam" id="PF13177">
    <property type="entry name" value="DNA_pol3_delta2"/>
    <property type="match status" value="1"/>
</dbReference>
<dbReference type="InterPro" id="IPR027417">
    <property type="entry name" value="P-loop_NTPase"/>
</dbReference>
<evidence type="ECO:0000256" key="1">
    <source>
        <dbReference type="ARBA" id="ARBA00012417"/>
    </source>
</evidence>
<dbReference type="EC" id="2.7.7.7" evidence="1"/>
<dbReference type="EMBL" id="CACVAV010000116">
    <property type="protein sequence ID" value="CAA6807622.1"/>
    <property type="molecule type" value="Genomic_DNA"/>
</dbReference>
<keyword evidence="4" id="KW-0808">Transferase</keyword>
<evidence type="ECO:0000256" key="3">
    <source>
        <dbReference type="ARBA" id="ARBA00049244"/>
    </source>
</evidence>
<dbReference type="SUPFAM" id="SSF52540">
    <property type="entry name" value="P-loop containing nucleoside triphosphate hydrolases"/>
    <property type="match status" value="1"/>
</dbReference>
<dbReference type="InterPro" id="IPR004622">
    <property type="entry name" value="DNA_pol_HolB"/>
</dbReference>
<protein>
    <recommendedName>
        <fullName evidence="1">DNA-directed DNA polymerase</fullName>
        <ecNumber evidence="1">2.7.7.7</ecNumber>
    </recommendedName>
</protein>
<dbReference type="NCBIfam" id="TIGR00678">
    <property type="entry name" value="holB"/>
    <property type="match status" value="1"/>
</dbReference>
<dbReference type="AlphaFoldDB" id="A0A6S6SRS2"/>
<reference evidence="4" key="1">
    <citation type="submission" date="2020-01" db="EMBL/GenBank/DDBJ databases">
        <authorList>
            <person name="Meier V. D."/>
            <person name="Meier V D."/>
        </authorList>
    </citation>
    <scope>NUCLEOTIDE SEQUENCE</scope>
    <source>
        <strain evidence="4">HLG_WM_MAG_08</strain>
    </source>
</reference>
<keyword evidence="2" id="KW-0239">DNA-directed DNA polymerase</keyword>
<dbReference type="GO" id="GO:0009360">
    <property type="term" value="C:DNA polymerase III complex"/>
    <property type="evidence" value="ECO:0007669"/>
    <property type="project" value="TreeGrafter"/>
</dbReference>
<dbReference type="InterPro" id="IPR050238">
    <property type="entry name" value="DNA_Rep/Repair_Clamp_Loader"/>
</dbReference>
<evidence type="ECO:0000256" key="2">
    <source>
        <dbReference type="ARBA" id="ARBA00022932"/>
    </source>
</evidence>
<dbReference type="GO" id="GO:0006261">
    <property type="term" value="P:DNA-templated DNA replication"/>
    <property type="evidence" value="ECO:0007669"/>
    <property type="project" value="TreeGrafter"/>
</dbReference>
<organism evidence="4">
    <name type="scientific">uncultured Thiotrichaceae bacterium</name>
    <dbReference type="NCBI Taxonomy" id="298394"/>
    <lineage>
        <taxon>Bacteria</taxon>
        <taxon>Pseudomonadati</taxon>
        <taxon>Pseudomonadota</taxon>
        <taxon>Gammaproteobacteria</taxon>
        <taxon>Thiotrichales</taxon>
        <taxon>Thiotrichaceae</taxon>
        <taxon>environmental samples</taxon>
    </lineage>
</organism>
<gene>
    <name evidence="4" type="ORF">HELGO_WM33187</name>
</gene>
<name>A0A6S6SRS2_9GAMM</name>